<feature type="region of interest" description="Disordered" evidence="1">
    <location>
        <begin position="72"/>
        <end position="134"/>
    </location>
</feature>
<sequence length="316" mass="34299">MESTIEKKRSGFSTGWYLPSQLKARRGLLFHHDSPVLLFSVVLCMMVLAPLVSLDRSTCRVCTALADSISGRETDTDLSDTYSGTETEESTTAEWSGGVTEVEEGKPAEGSRGVLEAEDRTTVDGSGGAPEVLGGAAEENYTSVGKLIESHAVEPFQERSRNPSVAARVSRTRHSGRARPLVASGILASLVLSVLLGAIFLKSGRKSRKATTPAPMRTRVAMHDARLKTQGLDIWQTIRTLMCVFLILMDLLSPDHSIQFGAAHLVLLVSLQQVTNARDVMLRSRTRASNQPAPELDYLPIDELSLSSSMTLHQGH</sequence>
<feature type="compositionally biased region" description="Basic and acidic residues" evidence="1">
    <location>
        <begin position="103"/>
        <end position="122"/>
    </location>
</feature>
<organism evidence="3">
    <name type="scientific">Toxoplasma gondii (strain ATCC 50861 / VEG)</name>
    <dbReference type="NCBI Taxonomy" id="432359"/>
    <lineage>
        <taxon>Eukaryota</taxon>
        <taxon>Sar</taxon>
        <taxon>Alveolata</taxon>
        <taxon>Apicomplexa</taxon>
        <taxon>Conoidasida</taxon>
        <taxon>Coccidia</taxon>
        <taxon>Eucoccidiorida</taxon>
        <taxon>Eimeriorina</taxon>
        <taxon>Sarcocystidae</taxon>
        <taxon>Toxoplasma</taxon>
    </lineage>
</organism>
<gene>
    <name evidence="3" type="ORF">BN1205_042670</name>
</gene>
<protein>
    <submittedName>
        <fullName evidence="3">Toxoplasma gondii family C protein</fullName>
    </submittedName>
</protein>
<name>A0A0F7V657_TOXGV</name>
<dbReference type="AlphaFoldDB" id="A0A0F7V657"/>
<evidence type="ECO:0000256" key="1">
    <source>
        <dbReference type="SAM" id="MobiDB-lite"/>
    </source>
</evidence>
<feature type="transmembrane region" description="Helical" evidence="2">
    <location>
        <begin position="181"/>
        <end position="201"/>
    </location>
</feature>
<keyword evidence="2" id="KW-1133">Transmembrane helix</keyword>
<reference evidence="3" key="1">
    <citation type="journal article" date="2015" name="PLoS ONE">
        <title>Comprehensive Evaluation of Toxoplasma gondii VEG and Neospora caninum LIV Genomes with Tachyzoite Stage Transcriptome and Proteome Defines Novel Transcript Features.</title>
        <authorList>
            <person name="Ramaprasad A."/>
            <person name="Mourier T."/>
            <person name="Naeem R."/>
            <person name="Malas T.B."/>
            <person name="Moussa E."/>
            <person name="Panigrahi A."/>
            <person name="Vermont S.J."/>
            <person name="Otto T.D."/>
            <person name="Wastling J."/>
            <person name="Pain A."/>
        </authorList>
    </citation>
    <scope>NUCLEOTIDE SEQUENCE</scope>
    <source>
        <strain evidence="3">VEG</strain>
    </source>
</reference>
<keyword evidence="2" id="KW-0472">Membrane</keyword>
<dbReference type="EMBL" id="LN714499">
    <property type="protein sequence ID" value="CEL75541.1"/>
    <property type="molecule type" value="Genomic_DNA"/>
</dbReference>
<evidence type="ECO:0000256" key="2">
    <source>
        <dbReference type="SAM" id="Phobius"/>
    </source>
</evidence>
<proteinExistence type="predicted"/>
<evidence type="ECO:0000313" key="3">
    <source>
        <dbReference type="EMBL" id="CEL75541.1"/>
    </source>
</evidence>
<feature type="transmembrane region" description="Helical" evidence="2">
    <location>
        <begin position="35"/>
        <end position="54"/>
    </location>
</feature>
<accession>A0A0F7V657</accession>
<keyword evidence="2" id="KW-0812">Transmembrane</keyword>